<dbReference type="AlphaFoldDB" id="A0A480AD12"/>
<dbReference type="GO" id="GO:0016491">
    <property type="term" value="F:oxidoreductase activity"/>
    <property type="evidence" value="ECO:0007669"/>
    <property type="project" value="InterPro"/>
</dbReference>
<accession>A0A480AD12</accession>
<evidence type="ECO:0000313" key="1">
    <source>
        <dbReference type="EMBL" id="GCL43000.1"/>
    </source>
</evidence>
<dbReference type="EMBL" id="BJCF01000030">
    <property type="protein sequence ID" value="GCL43000.1"/>
    <property type="molecule type" value="Genomic_DNA"/>
</dbReference>
<dbReference type="SUPFAM" id="SSF55469">
    <property type="entry name" value="FMN-dependent nitroreductase-like"/>
    <property type="match status" value="1"/>
</dbReference>
<dbReference type="RefSeq" id="WP_306420227.1">
    <property type="nucleotide sequence ID" value="NZ_BJCF01000030.1"/>
</dbReference>
<evidence type="ECO:0008006" key="3">
    <source>
        <dbReference type="Google" id="ProtNLM"/>
    </source>
</evidence>
<dbReference type="Proteomes" id="UP000299367">
    <property type="component" value="Unassembled WGS sequence"/>
</dbReference>
<protein>
    <recommendedName>
        <fullName evidence="3">Nitroreductase domain-containing protein</fullName>
    </recommendedName>
</protein>
<sequence>MVHDIEGISPGFYKNTHLIEAGNFREKIGYLCINQAIDRDCAVTLFFVSNYLSYQTAVQLAGFIGKSVYLFSNYWEIDCSRIGAFYDDETQDFLQTNKDVLYAMAIGK</sequence>
<organism evidence="1 2">
    <name type="scientific">Dolichospermum planctonicum</name>
    <dbReference type="NCBI Taxonomy" id="136072"/>
    <lineage>
        <taxon>Bacteria</taxon>
        <taxon>Bacillati</taxon>
        <taxon>Cyanobacteriota</taxon>
        <taxon>Cyanophyceae</taxon>
        <taxon>Nostocales</taxon>
        <taxon>Aphanizomenonaceae</taxon>
        <taxon>Dolichospermum</taxon>
    </lineage>
</organism>
<dbReference type="Gene3D" id="3.40.109.10">
    <property type="entry name" value="NADH Oxidase"/>
    <property type="match status" value="1"/>
</dbReference>
<comment type="caution">
    <text evidence="1">The sequence shown here is derived from an EMBL/GenBank/DDBJ whole genome shotgun (WGS) entry which is preliminary data.</text>
</comment>
<reference evidence="2" key="1">
    <citation type="submission" date="2019-02" db="EMBL/GenBank/DDBJ databases">
        <title>Draft genome sequence of Dolichospermum planctonicum NIES-80.</title>
        <authorList>
            <person name="Yamaguchi H."/>
            <person name="Suzuki S."/>
            <person name="Kawachi M."/>
        </authorList>
    </citation>
    <scope>NUCLEOTIDE SEQUENCE [LARGE SCALE GENOMIC DNA]</scope>
    <source>
        <strain evidence="2">NIES-80</strain>
    </source>
</reference>
<evidence type="ECO:0000313" key="2">
    <source>
        <dbReference type="Proteomes" id="UP000299367"/>
    </source>
</evidence>
<proteinExistence type="predicted"/>
<gene>
    <name evidence="1" type="ORF">NIES80_27100</name>
</gene>
<name>A0A480AD12_9CYAN</name>
<dbReference type="InterPro" id="IPR000415">
    <property type="entry name" value="Nitroreductase-like"/>
</dbReference>